<comment type="caution">
    <text evidence="6">The sequence shown here is derived from an EMBL/GenBank/DDBJ whole genome shotgun (WGS) entry which is preliminary data.</text>
</comment>
<gene>
    <name evidence="6" type="ORF">RJ641_033672</name>
</gene>
<dbReference type="GO" id="GO:0046872">
    <property type="term" value="F:metal ion binding"/>
    <property type="evidence" value="ECO:0007669"/>
    <property type="project" value="UniProtKB-KW"/>
</dbReference>
<accession>A0AAN8W024</accession>
<dbReference type="InterPro" id="IPR039058">
    <property type="entry name" value="Yippee_fam"/>
</dbReference>
<evidence type="ECO:0000313" key="7">
    <source>
        <dbReference type="Proteomes" id="UP001370490"/>
    </source>
</evidence>
<evidence type="ECO:0000313" key="6">
    <source>
        <dbReference type="EMBL" id="KAK6936642.1"/>
    </source>
</evidence>
<keyword evidence="3" id="KW-0862">Zinc</keyword>
<evidence type="ECO:0000256" key="2">
    <source>
        <dbReference type="ARBA" id="ARBA00022723"/>
    </source>
</evidence>
<evidence type="ECO:0000256" key="4">
    <source>
        <dbReference type="RuleBase" id="RU110713"/>
    </source>
</evidence>
<organism evidence="6 7">
    <name type="scientific">Dillenia turbinata</name>
    <dbReference type="NCBI Taxonomy" id="194707"/>
    <lineage>
        <taxon>Eukaryota</taxon>
        <taxon>Viridiplantae</taxon>
        <taxon>Streptophyta</taxon>
        <taxon>Embryophyta</taxon>
        <taxon>Tracheophyta</taxon>
        <taxon>Spermatophyta</taxon>
        <taxon>Magnoliopsida</taxon>
        <taxon>eudicotyledons</taxon>
        <taxon>Gunneridae</taxon>
        <taxon>Pentapetalae</taxon>
        <taxon>Dilleniales</taxon>
        <taxon>Dilleniaceae</taxon>
        <taxon>Dillenia</taxon>
    </lineage>
</organism>
<dbReference type="EMBL" id="JBAMMX010000007">
    <property type="protein sequence ID" value="KAK6936642.1"/>
    <property type="molecule type" value="Genomic_DNA"/>
</dbReference>
<evidence type="ECO:0000259" key="5">
    <source>
        <dbReference type="PROSITE" id="PS51792"/>
    </source>
</evidence>
<protein>
    <recommendedName>
        <fullName evidence="4">Protein yippee-like</fullName>
    </recommendedName>
</protein>
<dbReference type="PROSITE" id="PS51792">
    <property type="entry name" value="YIPPEE"/>
    <property type="match status" value="1"/>
</dbReference>
<keyword evidence="7" id="KW-1185">Reference proteome</keyword>
<sequence>MAEFKLCDEDGKLYTCRNCRTPIALGDDLISKQFKAKSGAACMFGHAMNVVLGYKQDRELITGLFTIADIHCSRCGEELGWKYVRAFDIRQRYKEGKFIIECVKIVKECS</sequence>
<reference evidence="6 7" key="1">
    <citation type="submission" date="2023-12" db="EMBL/GenBank/DDBJ databases">
        <title>A high-quality genome assembly for Dillenia turbinata (Dilleniales).</title>
        <authorList>
            <person name="Chanderbali A."/>
        </authorList>
    </citation>
    <scope>NUCLEOTIDE SEQUENCE [LARGE SCALE GENOMIC DNA]</scope>
    <source>
        <strain evidence="6">LSX21</strain>
        <tissue evidence="6">Leaf</tissue>
    </source>
</reference>
<evidence type="ECO:0000256" key="1">
    <source>
        <dbReference type="ARBA" id="ARBA00005613"/>
    </source>
</evidence>
<comment type="similarity">
    <text evidence="1 4">Belongs to the yippee family.</text>
</comment>
<keyword evidence="2" id="KW-0479">Metal-binding</keyword>
<dbReference type="AlphaFoldDB" id="A0AAN8W024"/>
<proteinExistence type="inferred from homology"/>
<feature type="domain" description="Yippee" evidence="5">
    <location>
        <begin position="12"/>
        <end position="109"/>
    </location>
</feature>
<name>A0AAN8W024_9MAGN</name>
<dbReference type="InterPro" id="IPR004910">
    <property type="entry name" value="Yippee/Mis18/Cereblon"/>
</dbReference>
<dbReference type="Pfam" id="PF03226">
    <property type="entry name" value="Yippee-Mis18"/>
    <property type="match status" value="1"/>
</dbReference>
<dbReference type="Proteomes" id="UP001370490">
    <property type="component" value="Unassembled WGS sequence"/>
</dbReference>
<evidence type="ECO:0000256" key="3">
    <source>
        <dbReference type="ARBA" id="ARBA00022833"/>
    </source>
</evidence>
<dbReference type="InterPro" id="IPR034751">
    <property type="entry name" value="Yippee"/>
</dbReference>
<dbReference type="PANTHER" id="PTHR13848">
    <property type="entry name" value="PROTEIN YIPPEE-LIKE CG15309-RELATED"/>
    <property type="match status" value="1"/>
</dbReference>